<dbReference type="InterPro" id="IPR036397">
    <property type="entry name" value="RNaseH_sf"/>
</dbReference>
<keyword evidence="1" id="KW-0645">Protease</keyword>
<dbReference type="Pfam" id="PF17919">
    <property type="entry name" value="RT_RNaseH_2"/>
    <property type="match status" value="1"/>
</dbReference>
<feature type="non-terminal residue" evidence="6">
    <location>
        <position position="1"/>
    </location>
</feature>
<dbReference type="Proteomes" id="UP001529510">
    <property type="component" value="Unassembled WGS sequence"/>
</dbReference>
<evidence type="ECO:0000259" key="5">
    <source>
        <dbReference type="Pfam" id="PF17921"/>
    </source>
</evidence>
<keyword evidence="7" id="KW-1185">Reference proteome</keyword>
<comment type="caution">
    <text evidence="6">The sequence shown here is derived from an EMBL/GenBank/DDBJ whole genome shotgun (WGS) entry which is preliminary data.</text>
</comment>
<dbReference type="Gene3D" id="1.10.340.70">
    <property type="match status" value="1"/>
</dbReference>
<feature type="non-terminal residue" evidence="6">
    <location>
        <position position="427"/>
    </location>
</feature>
<sequence>PEPIQVDSTRLTRIGRNRHLSSELCFYCGNNDHFICNCPVKPPRPVVSNIQSEVEINDLTQIPVTLHTSERSISVSALIDSSPFITLQVGLFHKEDLRFLYRHPRLLPEPGQPSPAGPPETLRAQPLPKVGEISCTNGPGQSPSHTGMAHTQHSEGTTTFPRILKLLSPIHPELQYDYCSADLRGKPKHLIWNPAAHEAFQQLKTIFCTTPLLRHPDPDLHFTVEVDASTTEVGAVLSQAVGKPPLLHPCAFLPRKLSPVEQNCDVGNRELLAIKLALEEWHHWLEGATHQFSIITDHKNLQNLREAKGLNPRQARFPPTLQLNLKLFYHLTTSVTSLGSGHSGSRWTLSLLQAQYWWPSMHRDITRYVQSCPVCAMSNTPHHLPAGKLVPLPIPQRPWSHIGVDYITDLPNSEGNTCILVTVDRFS</sequence>
<dbReference type="Pfam" id="PF17921">
    <property type="entry name" value="Integrase_H2C2"/>
    <property type="match status" value="1"/>
</dbReference>
<organism evidence="6 7">
    <name type="scientific">Cirrhinus mrigala</name>
    <name type="common">Mrigala</name>
    <dbReference type="NCBI Taxonomy" id="683832"/>
    <lineage>
        <taxon>Eukaryota</taxon>
        <taxon>Metazoa</taxon>
        <taxon>Chordata</taxon>
        <taxon>Craniata</taxon>
        <taxon>Vertebrata</taxon>
        <taxon>Euteleostomi</taxon>
        <taxon>Actinopterygii</taxon>
        <taxon>Neopterygii</taxon>
        <taxon>Teleostei</taxon>
        <taxon>Ostariophysi</taxon>
        <taxon>Cypriniformes</taxon>
        <taxon>Cyprinidae</taxon>
        <taxon>Labeoninae</taxon>
        <taxon>Labeonini</taxon>
        <taxon>Cirrhinus</taxon>
    </lineage>
</organism>
<proteinExistence type="predicted"/>
<gene>
    <name evidence="6" type="ORF">M9458_055792</name>
</gene>
<dbReference type="SUPFAM" id="SSF56672">
    <property type="entry name" value="DNA/RNA polymerases"/>
    <property type="match status" value="1"/>
</dbReference>
<dbReference type="PANTHER" id="PTHR37984:SF5">
    <property type="entry name" value="PROTEIN NYNRIN-LIKE"/>
    <property type="match status" value="1"/>
</dbReference>
<dbReference type="InterPro" id="IPR050951">
    <property type="entry name" value="Retrovirus_Pol_polyprotein"/>
</dbReference>
<dbReference type="GO" id="GO:0008233">
    <property type="term" value="F:peptidase activity"/>
    <property type="evidence" value="ECO:0007669"/>
    <property type="project" value="UniProtKB-KW"/>
</dbReference>
<dbReference type="Gene3D" id="3.10.20.370">
    <property type="match status" value="1"/>
</dbReference>
<dbReference type="Gene3D" id="3.30.420.10">
    <property type="entry name" value="Ribonuclease H-like superfamily/Ribonuclease H"/>
    <property type="match status" value="1"/>
</dbReference>
<keyword evidence="2" id="KW-0511">Multifunctional enzyme</keyword>
<dbReference type="CDD" id="cd09274">
    <property type="entry name" value="RNase_HI_RT_Ty3"/>
    <property type="match status" value="1"/>
</dbReference>
<dbReference type="InterPro" id="IPR041577">
    <property type="entry name" value="RT_RNaseH_2"/>
</dbReference>
<reference evidence="6 7" key="1">
    <citation type="submission" date="2024-05" db="EMBL/GenBank/DDBJ databases">
        <title>Genome sequencing and assembly of Indian major carp, Cirrhinus mrigala (Hamilton, 1822).</title>
        <authorList>
            <person name="Mohindra V."/>
            <person name="Chowdhury L.M."/>
            <person name="Lal K."/>
            <person name="Jena J.K."/>
        </authorList>
    </citation>
    <scope>NUCLEOTIDE SEQUENCE [LARGE SCALE GENOMIC DNA]</scope>
    <source>
        <strain evidence="6">CM1030</strain>
        <tissue evidence="6">Blood</tissue>
    </source>
</reference>
<dbReference type="EMBL" id="JAMKFB020000562">
    <property type="protein sequence ID" value="KAL0148988.1"/>
    <property type="molecule type" value="Genomic_DNA"/>
</dbReference>
<dbReference type="PANTHER" id="PTHR37984">
    <property type="entry name" value="PROTEIN CBG26694"/>
    <property type="match status" value="1"/>
</dbReference>
<name>A0ABD0MFE8_CIRMR</name>
<protein>
    <recommendedName>
        <fullName evidence="3">Gypsy retrotransposon integrase-like protein 1</fullName>
    </recommendedName>
</protein>
<evidence type="ECO:0000256" key="1">
    <source>
        <dbReference type="ARBA" id="ARBA00022670"/>
    </source>
</evidence>
<dbReference type="AlphaFoldDB" id="A0ABD0MFE8"/>
<dbReference type="InterPro" id="IPR043502">
    <property type="entry name" value="DNA/RNA_pol_sf"/>
</dbReference>
<dbReference type="GO" id="GO:0006259">
    <property type="term" value="P:DNA metabolic process"/>
    <property type="evidence" value="ECO:0007669"/>
    <property type="project" value="UniProtKB-ARBA"/>
</dbReference>
<keyword evidence="1" id="KW-0378">Hydrolase</keyword>
<feature type="domain" description="Reverse transcriptase/retrotransposon-derived protein RNase H-like" evidence="4">
    <location>
        <begin position="192"/>
        <end position="292"/>
    </location>
</feature>
<dbReference type="InterPro" id="IPR036875">
    <property type="entry name" value="Znf_CCHC_sf"/>
</dbReference>
<accession>A0ABD0MFE8</accession>
<dbReference type="SUPFAM" id="SSF57756">
    <property type="entry name" value="Retrovirus zinc finger-like domains"/>
    <property type="match status" value="1"/>
</dbReference>
<evidence type="ECO:0000259" key="4">
    <source>
        <dbReference type="Pfam" id="PF17919"/>
    </source>
</evidence>
<evidence type="ECO:0000313" key="7">
    <source>
        <dbReference type="Proteomes" id="UP001529510"/>
    </source>
</evidence>
<evidence type="ECO:0000256" key="2">
    <source>
        <dbReference type="ARBA" id="ARBA00023268"/>
    </source>
</evidence>
<dbReference type="GO" id="GO:0006508">
    <property type="term" value="P:proteolysis"/>
    <property type="evidence" value="ECO:0007669"/>
    <property type="project" value="UniProtKB-KW"/>
</dbReference>
<dbReference type="InterPro" id="IPR041588">
    <property type="entry name" value="Integrase_H2C2"/>
</dbReference>
<feature type="domain" description="Integrase zinc-binding" evidence="5">
    <location>
        <begin position="340"/>
        <end position="380"/>
    </location>
</feature>
<evidence type="ECO:0000313" key="6">
    <source>
        <dbReference type="EMBL" id="KAL0148988.1"/>
    </source>
</evidence>
<evidence type="ECO:0000256" key="3">
    <source>
        <dbReference type="ARBA" id="ARBA00039658"/>
    </source>
</evidence>